<reference evidence="1 2" key="1">
    <citation type="submission" date="2017-06" db="EMBL/GenBank/DDBJ databases">
        <authorList>
            <person name="Kim H.J."/>
            <person name="Triplett B.A."/>
        </authorList>
    </citation>
    <scope>NUCLEOTIDE SEQUENCE [LARGE SCALE GENOMIC DNA]</scope>
    <source>
        <strain evidence="1 2">SCA</strain>
    </source>
</reference>
<proteinExistence type="predicted"/>
<dbReference type="AlphaFoldDB" id="A0A239IJ42"/>
<organism evidence="1 2">
    <name type="scientific">Anaerovirgula multivorans</name>
    <dbReference type="NCBI Taxonomy" id="312168"/>
    <lineage>
        <taxon>Bacteria</taxon>
        <taxon>Bacillati</taxon>
        <taxon>Bacillota</taxon>
        <taxon>Clostridia</taxon>
        <taxon>Peptostreptococcales</taxon>
        <taxon>Natronincolaceae</taxon>
        <taxon>Anaerovirgula</taxon>
    </lineage>
</organism>
<name>A0A239IJ42_9FIRM</name>
<protein>
    <submittedName>
        <fullName evidence="1">Uncharacterized protein</fullName>
    </submittedName>
</protein>
<keyword evidence="2" id="KW-1185">Reference proteome</keyword>
<gene>
    <name evidence="1" type="ORF">SAMN05446037_102844</name>
</gene>
<evidence type="ECO:0000313" key="1">
    <source>
        <dbReference type="EMBL" id="SNS93670.1"/>
    </source>
</evidence>
<dbReference type="EMBL" id="FZOJ01000028">
    <property type="protein sequence ID" value="SNS93670.1"/>
    <property type="molecule type" value="Genomic_DNA"/>
</dbReference>
<accession>A0A239IJ42</accession>
<sequence>MMIGKGNSLKEKSVSKYESFYFWENLIHKEEPLWENGFQNKPLTESSIYIYTVLMDHNKDFLKSKWAYYPDVYALLGFLQYVFLPTSFFTWLDNDVDGFNIPLTTGEELLQIMLEVEKTLDPWEIGLMKTQLEEVKAFWQLSEEACLEKIHQFSVAFNQSWIGKSDKLVYFKIFQTPVDIGKYVLQGGEIAGEGFTEVMEEEIEMTKAQWEDVYQKVYQDPFMRKKFIDILNYKIGCLV</sequence>
<dbReference type="Proteomes" id="UP000198304">
    <property type="component" value="Unassembled WGS sequence"/>
</dbReference>
<evidence type="ECO:0000313" key="2">
    <source>
        <dbReference type="Proteomes" id="UP000198304"/>
    </source>
</evidence>